<dbReference type="InterPro" id="IPR036770">
    <property type="entry name" value="Ankyrin_rpt-contain_sf"/>
</dbReference>
<keyword evidence="2 3" id="KW-0040">ANK repeat</keyword>
<dbReference type="EMBL" id="JBJJXI010000018">
    <property type="protein sequence ID" value="KAL3407038.1"/>
    <property type="molecule type" value="Genomic_DNA"/>
</dbReference>
<feature type="repeat" description="ANK" evidence="3">
    <location>
        <begin position="42"/>
        <end position="74"/>
    </location>
</feature>
<sequence length="130" mass="15164">MHWCLLIRNWAEDSEIFSLYIFFNVNDELHQQVKLDTPVKKLGWTPLHLALRFGLEKVAELLLRRGANPNLADKDGETPLHLLCKSSDDTFLKIFFETCDEVKQVVQVNVEDKYGICDRCSELWLAVTRR</sequence>
<name>A0ABD2XR15_9HYME</name>
<dbReference type="PANTHER" id="PTHR24171">
    <property type="entry name" value="ANKYRIN REPEAT DOMAIN-CONTAINING PROTEIN 39-RELATED"/>
    <property type="match status" value="1"/>
</dbReference>
<dbReference type="SUPFAM" id="SSF48403">
    <property type="entry name" value="Ankyrin repeat"/>
    <property type="match status" value="1"/>
</dbReference>
<keyword evidence="5" id="KW-1185">Reference proteome</keyword>
<gene>
    <name evidence="4" type="ORF">TKK_001116</name>
</gene>
<dbReference type="PANTHER" id="PTHR24171:SF8">
    <property type="entry name" value="BRCA1-ASSOCIATED RING DOMAIN PROTEIN 1"/>
    <property type="match status" value="1"/>
</dbReference>
<evidence type="ECO:0000256" key="1">
    <source>
        <dbReference type="ARBA" id="ARBA00022737"/>
    </source>
</evidence>
<comment type="caution">
    <text evidence="4">The sequence shown here is derived from an EMBL/GenBank/DDBJ whole genome shotgun (WGS) entry which is preliminary data.</text>
</comment>
<accession>A0ABD2XR15</accession>
<keyword evidence="1" id="KW-0677">Repeat</keyword>
<protein>
    <submittedName>
        <fullName evidence="4">Uncharacterized protein</fullName>
    </submittedName>
</protein>
<dbReference type="PROSITE" id="PS50088">
    <property type="entry name" value="ANK_REPEAT"/>
    <property type="match status" value="1"/>
</dbReference>
<evidence type="ECO:0000256" key="2">
    <source>
        <dbReference type="ARBA" id="ARBA00023043"/>
    </source>
</evidence>
<dbReference type="InterPro" id="IPR002110">
    <property type="entry name" value="Ankyrin_rpt"/>
</dbReference>
<organism evidence="4 5">
    <name type="scientific">Trichogramma kaykai</name>
    <dbReference type="NCBI Taxonomy" id="54128"/>
    <lineage>
        <taxon>Eukaryota</taxon>
        <taxon>Metazoa</taxon>
        <taxon>Ecdysozoa</taxon>
        <taxon>Arthropoda</taxon>
        <taxon>Hexapoda</taxon>
        <taxon>Insecta</taxon>
        <taxon>Pterygota</taxon>
        <taxon>Neoptera</taxon>
        <taxon>Endopterygota</taxon>
        <taxon>Hymenoptera</taxon>
        <taxon>Apocrita</taxon>
        <taxon>Proctotrupomorpha</taxon>
        <taxon>Chalcidoidea</taxon>
        <taxon>Trichogrammatidae</taxon>
        <taxon>Trichogramma</taxon>
    </lineage>
</organism>
<dbReference type="AlphaFoldDB" id="A0ABD2XR15"/>
<dbReference type="SMART" id="SM00248">
    <property type="entry name" value="ANK"/>
    <property type="match status" value="2"/>
</dbReference>
<evidence type="ECO:0000313" key="5">
    <source>
        <dbReference type="Proteomes" id="UP001627154"/>
    </source>
</evidence>
<proteinExistence type="predicted"/>
<evidence type="ECO:0000313" key="4">
    <source>
        <dbReference type="EMBL" id="KAL3407038.1"/>
    </source>
</evidence>
<dbReference type="Gene3D" id="1.25.40.20">
    <property type="entry name" value="Ankyrin repeat-containing domain"/>
    <property type="match status" value="1"/>
</dbReference>
<evidence type="ECO:0000256" key="3">
    <source>
        <dbReference type="PROSITE-ProRule" id="PRU00023"/>
    </source>
</evidence>
<dbReference type="Proteomes" id="UP001627154">
    <property type="component" value="Unassembled WGS sequence"/>
</dbReference>
<dbReference type="PROSITE" id="PS50297">
    <property type="entry name" value="ANK_REP_REGION"/>
    <property type="match status" value="1"/>
</dbReference>
<reference evidence="4 5" key="1">
    <citation type="journal article" date="2024" name="bioRxiv">
        <title>A reference genome for Trichogramma kaykai: A tiny desert-dwelling parasitoid wasp with competing sex-ratio distorters.</title>
        <authorList>
            <person name="Culotta J."/>
            <person name="Lindsey A.R."/>
        </authorList>
    </citation>
    <scope>NUCLEOTIDE SEQUENCE [LARGE SCALE GENOMIC DNA]</scope>
    <source>
        <strain evidence="4 5">KSX58</strain>
    </source>
</reference>
<dbReference type="Pfam" id="PF12796">
    <property type="entry name" value="Ank_2"/>
    <property type="match status" value="1"/>
</dbReference>